<comment type="caution">
    <text evidence="1">The sequence shown here is derived from an EMBL/GenBank/DDBJ whole genome shotgun (WGS) entry which is preliminary data.</text>
</comment>
<reference evidence="1 2" key="1">
    <citation type="journal article" date="2022" name="DNA Res.">
        <title>Chromosomal-level genome assembly of the orchid tree Bauhinia variegata (Leguminosae; Cercidoideae) supports the allotetraploid origin hypothesis of Bauhinia.</title>
        <authorList>
            <person name="Zhong Y."/>
            <person name="Chen Y."/>
            <person name="Zheng D."/>
            <person name="Pang J."/>
            <person name="Liu Y."/>
            <person name="Luo S."/>
            <person name="Meng S."/>
            <person name="Qian L."/>
            <person name="Wei D."/>
            <person name="Dai S."/>
            <person name="Zhou R."/>
        </authorList>
    </citation>
    <scope>NUCLEOTIDE SEQUENCE [LARGE SCALE GENOMIC DNA]</scope>
    <source>
        <strain evidence="1">BV-YZ2020</strain>
    </source>
</reference>
<dbReference type="EMBL" id="CM039437">
    <property type="protein sequence ID" value="KAI4305097.1"/>
    <property type="molecule type" value="Genomic_DNA"/>
</dbReference>
<organism evidence="1 2">
    <name type="scientific">Bauhinia variegata</name>
    <name type="common">Purple orchid tree</name>
    <name type="synonym">Phanera variegata</name>
    <dbReference type="NCBI Taxonomy" id="167791"/>
    <lineage>
        <taxon>Eukaryota</taxon>
        <taxon>Viridiplantae</taxon>
        <taxon>Streptophyta</taxon>
        <taxon>Embryophyta</taxon>
        <taxon>Tracheophyta</taxon>
        <taxon>Spermatophyta</taxon>
        <taxon>Magnoliopsida</taxon>
        <taxon>eudicotyledons</taxon>
        <taxon>Gunneridae</taxon>
        <taxon>Pentapetalae</taxon>
        <taxon>rosids</taxon>
        <taxon>fabids</taxon>
        <taxon>Fabales</taxon>
        <taxon>Fabaceae</taxon>
        <taxon>Cercidoideae</taxon>
        <taxon>Cercideae</taxon>
        <taxon>Bauhiniinae</taxon>
        <taxon>Bauhinia</taxon>
    </lineage>
</organism>
<gene>
    <name evidence="1" type="ORF">L6164_028486</name>
</gene>
<protein>
    <submittedName>
        <fullName evidence="1">Uncharacterized protein</fullName>
    </submittedName>
</protein>
<name>A0ACB9L630_BAUVA</name>
<dbReference type="Proteomes" id="UP000828941">
    <property type="component" value="Chromosome 12"/>
</dbReference>
<accession>A0ACB9L630</accession>
<proteinExistence type="predicted"/>
<evidence type="ECO:0000313" key="2">
    <source>
        <dbReference type="Proteomes" id="UP000828941"/>
    </source>
</evidence>
<evidence type="ECO:0000313" key="1">
    <source>
        <dbReference type="EMBL" id="KAI4305097.1"/>
    </source>
</evidence>
<keyword evidence="2" id="KW-1185">Reference proteome</keyword>
<sequence length="138" mass="15198">MAPTLEIIKRGGGSILGTTGTISSLMTRELDQISSPSHKQVSSRSKPRTVPISVDYGSTTPKRLQPRKSLDEASSSESMSHRSPGVAQKTKTNVRHTHKVPMLRSDSFAVDRSPIREKHDKNISNIVELVDIKLSKPR</sequence>